<feature type="domain" description="Septum formation-related" evidence="3">
    <location>
        <begin position="143"/>
        <end position="274"/>
    </location>
</feature>
<evidence type="ECO:0000259" key="3">
    <source>
        <dbReference type="Pfam" id="PF13845"/>
    </source>
</evidence>
<comment type="caution">
    <text evidence="4">The sequence shown here is derived from an EMBL/GenBank/DDBJ whole genome shotgun (WGS) entry which is preliminary data.</text>
</comment>
<feature type="region of interest" description="Disordered" evidence="1">
    <location>
        <begin position="23"/>
        <end position="50"/>
    </location>
</feature>
<keyword evidence="2" id="KW-0732">Signal</keyword>
<dbReference type="PROSITE" id="PS51257">
    <property type="entry name" value="PROKAR_LIPOPROTEIN"/>
    <property type="match status" value="1"/>
</dbReference>
<evidence type="ECO:0000256" key="2">
    <source>
        <dbReference type="SAM" id="SignalP"/>
    </source>
</evidence>
<feature type="signal peptide" evidence="2">
    <location>
        <begin position="1"/>
        <end position="19"/>
    </location>
</feature>
<evidence type="ECO:0000313" key="4">
    <source>
        <dbReference type="EMBL" id="MFC6045314.1"/>
    </source>
</evidence>
<organism evidence="4 5">
    <name type="scientific">Nocardioides hankookensis</name>
    <dbReference type="NCBI Taxonomy" id="443157"/>
    <lineage>
        <taxon>Bacteria</taxon>
        <taxon>Bacillati</taxon>
        <taxon>Actinomycetota</taxon>
        <taxon>Actinomycetes</taxon>
        <taxon>Propionibacteriales</taxon>
        <taxon>Nocardioidaceae</taxon>
        <taxon>Nocardioides</taxon>
    </lineage>
</organism>
<reference evidence="5" key="1">
    <citation type="journal article" date="2019" name="Int. J. Syst. Evol. Microbiol.">
        <title>The Global Catalogue of Microorganisms (GCM) 10K type strain sequencing project: providing services to taxonomists for standard genome sequencing and annotation.</title>
        <authorList>
            <consortium name="The Broad Institute Genomics Platform"/>
            <consortium name="The Broad Institute Genome Sequencing Center for Infectious Disease"/>
            <person name="Wu L."/>
            <person name="Ma J."/>
        </authorList>
    </citation>
    <scope>NUCLEOTIDE SEQUENCE [LARGE SCALE GENOMIC DNA]</scope>
    <source>
        <strain evidence="5">CCUG 54522</strain>
    </source>
</reference>
<evidence type="ECO:0000256" key="1">
    <source>
        <dbReference type="SAM" id="MobiDB-lite"/>
    </source>
</evidence>
<evidence type="ECO:0000313" key="5">
    <source>
        <dbReference type="Proteomes" id="UP001596135"/>
    </source>
</evidence>
<dbReference type="RefSeq" id="WP_379158298.1">
    <property type="nucleotide sequence ID" value="NZ_JBHSRJ010000009.1"/>
</dbReference>
<feature type="chain" id="PRO_5046832409" evidence="2">
    <location>
        <begin position="20"/>
        <end position="279"/>
    </location>
</feature>
<protein>
    <submittedName>
        <fullName evidence="4">Septum formation family protein</fullName>
    </submittedName>
</protein>
<gene>
    <name evidence="4" type="ORF">ACFPYL_19675</name>
</gene>
<name>A0ABW1LN91_9ACTN</name>
<keyword evidence="5" id="KW-1185">Reference proteome</keyword>
<dbReference type="Pfam" id="PF13845">
    <property type="entry name" value="Septum_form"/>
    <property type="match status" value="1"/>
</dbReference>
<sequence>MNRILAAVLASTLVVGGLAGCSGDDSPEQPAASSSTSATTSASPSAAAARPQLPRDRACYRLDYAEAVAPTVDAPAISCERPHTSMTYAVGRLDTVVDGHLLAVDSTRVRTQVAETCPERFAAFVGGTTEDQRLSMLRPVWFTPTVEESDAGASWFRCDVVALAADEELAPLTGRLQGVLGRADGRDRYAMCGTAAPGTKEFERVICSADHSWRAVATVPFDGERYPGVEKVRSAGDGPCQDAGADAADGDLDYKWGYEWPTAQQWQAGQHYGLCWAPS</sequence>
<feature type="compositionally biased region" description="Low complexity" evidence="1">
    <location>
        <begin position="30"/>
        <end position="49"/>
    </location>
</feature>
<dbReference type="EMBL" id="JBHSRJ010000009">
    <property type="protein sequence ID" value="MFC6045314.1"/>
    <property type="molecule type" value="Genomic_DNA"/>
</dbReference>
<dbReference type="Proteomes" id="UP001596135">
    <property type="component" value="Unassembled WGS sequence"/>
</dbReference>
<proteinExistence type="predicted"/>
<dbReference type="InterPro" id="IPR026004">
    <property type="entry name" value="Septum_form"/>
</dbReference>
<accession>A0ABW1LN91</accession>